<evidence type="ECO:0000256" key="7">
    <source>
        <dbReference type="SAM" id="Phobius"/>
    </source>
</evidence>
<comment type="subcellular location">
    <subcellularLocation>
        <location evidence="1">Membrane</location>
        <topology evidence="1">Multi-pass membrane protein</topology>
    </subcellularLocation>
</comment>
<evidence type="ECO:0000256" key="5">
    <source>
        <dbReference type="ARBA" id="ARBA00023136"/>
    </source>
</evidence>
<reference evidence="8 10" key="2">
    <citation type="submission" date="2018-11" db="EMBL/GenBank/DDBJ databases">
        <authorList>
            <consortium name="Pathogen Informatics"/>
        </authorList>
    </citation>
    <scope>NUCLEOTIDE SEQUENCE [LARGE SCALE GENOMIC DNA]</scope>
</reference>
<feature type="transmembrane region" description="Helical" evidence="7">
    <location>
        <begin position="302"/>
        <end position="322"/>
    </location>
</feature>
<feature type="binding site" evidence="6">
    <location>
        <position position="372"/>
    </location>
    <ligand>
        <name>Zn(2+)</name>
        <dbReference type="ChEBI" id="CHEBI:29105"/>
    </ligand>
</feature>
<organism evidence="9 11">
    <name type="scientific">Dracunculus medinensis</name>
    <name type="common">Guinea worm</name>
    <dbReference type="NCBI Taxonomy" id="318479"/>
    <lineage>
        <taxon>Eukaryota</taxon>
        <taxon>Metazoa</taxon>
        <taxon>Ecdysozoa</taxon>
        <taxon>Nematoda</taxon>
        <taxon>Chromadorea</taxon>
        <taxon>Rhabditida</taxon>
        <taxon>Spirurina</taxon>
        <taxon>Dracunculoidea</taxon>
        <taxon>Dracunculidae</taxon>
        <taxon>Dracunculus</taxon>
    </lineage>
</organism>
<dbReference type="Proteomes" id="UP000274756">
    <property type="component" value="Unassembled WGS sequence"/>
</dbReference>
<evidence type="ECO:0000256" key="4">
    <source>
        <dbReference type="ARBA" id="ARBA00022989"/>
    </source>
</evidence>
<dbReference type="PANTHER" id="PTHR20855:SF127">
    <property type="entry name" value="PROGESTIN AND ADIPOQ RECEPTOR-LIKE PROTEIN 1"/>
    <property type="match status" value="1"/>
</dbReference>
<dbReference type="OrthoDB" id="5585746at2759"/>
<feature type="transmembrane region" description="Helical" evidence="7">
    <location>
        <begin position="271"/>
        <end position="290"/>
    </location>
</feature>
<proteinExistence type="inferred from homology"/>
<dbReference type="GO" id="GO:0033211">
    <property type="term" value="P:adiponectin-activated signaling pathway"/>
    <property type="evidence" value="ECO:0007669"/>
    <property type="project" value="TreeGrafter"/>
</dbReference>
<keyword evidence="10" id="KW-1185">Reference proteome</keyword>
<dbReference type="GO" id="GO:0046872">
    <property type="term" value="F:metal ion binding"/>
    <property type="evidence" value="ECO:0007669"/>
    <property type="project" value="UniProtKB-KW"/>
</dbReference>
<dbReference type="WBParaSite" id="DME_0001037201-mRNA-1">
    <property type="protein sequence ID" value="DME_0001037201-mRNA-1"/>
    <property type="gene ID" value="DME_0001037201"/>
</dbReference>
<comment type="similarity">
    <text evidence="2">Belongs to the ADIPOR family.</text>
</comment>
<feature type="transmembrane region" description="Helical" evidence="7">
    <location>
        <begin position="175"/>
        <end position="194"/>
    </location>
</feature>
<evidence type="ECO:0000313" key="9">
    <source>
        <dbReference type="Proteomes" id="UP000038040"/>
    </source>
</evidence>
<gene>
    <name evidence="8" type="ORF">DME_LOCUS3842</name>
</gene>
<keyword evidence="3 7" id="KW-0812">Transmembrane</keyword>
<evidence type="ECO:0000313" key="10">
    <source>
        <dbReference type="Proteomes" id="UP000274756"/>
    </source>
</evidence>
<dbReference type="GO" id="GO:0005886">
    <property type="term" value="C:plasma membrane"/>
    <property type="evidence" value="ECO:0007669"/>
    <property type="project" value="TreeGrafter"/>
</dbReference>
<keyword evidence="6" id="KW-0862">Zinc</keyword>
<evidence type="ECO:0000256" key="2">
    <source>
        <dbReference type="ARBA" id="ARBA00007018"/>
    </source>
</evidence>
<protein>
    <submittedName>
        <fullName evidence="11">Adiponectin receptor protein</fullName>
    </submittedName>
</protein>
<dbReference type="EMBL" id="UYYG01000199">
    <property type="protein sequence ID" value="VDN53869.1"/>
    <property type="molecule type" value="Genomic_DNA"/>
</dbReference>
<dbReference type="Proteomes" id="UP000038040">
    <property type="component" value="Unplaced"/>
</dbReference>
<feature type="transmembrane region" description="Helical" evidence="7">
    <location>
        <begin position="334"/>
        <end position="353"/>
    </location>
</feature>
<evidence type="ECO:0000313" key="11">
    <source>
        <dbReference type="WBParaSite" id="DME_0001037201-mRNA-1"/>
    </source>
</evidence>
<feature type="binding site" evidence="6">
    <location>
        <position position="226"/>
    </location>
    <ligand>
        <name>Zn(2+)</name>
        <dbReference type="ChEBI" id="CHEBI:29105"/>
    </ligand>
</feature>
<evidence type="ECO:0000256" key="6">
    <source>
        <dbReference type="PIRSR" id="PIRSR604254-1"/>
    </source>
</evidence>
<evidence type="ECO:0000256" key="3">
    <source>
        <dbReference type="ARBA" id="ARBA00022692"/>
    </source>
</evidence>
<dbReference type="InterPro" id="IPR004254">
    <property type="entry name" value="AdipoR/HlyIII-related"/>
</dbReference>
<dbReference type="PANTHER" id="PTHR20855">
    <property type="entry name" value="ADIPOR/PROGESTIN RECEPTOR-RELATED"/>
    <property type="match status" value="1"/>
</dbReference>
<dbReference type="GO" id="GO:0038023">
    <property type="term" value="F:signaling receptor activity"/>
    <property type="evidence" value="ECO:0007669"/>
    <property type="project" value="TreeGrafter"/>
</dbReference>
<name>A0A0N4UQR7_DRAME</name>
<accession>A0A0N4UQR7</accession>
<keyword evidence="5 7" id="KW-0472">Membrane</keyword>
<evidence type="ECO:0000313" key="8">
    <source>
        <dbReference type="EMBL" id="VDN53869.1"/>
    </source>
</evidence>
<keyword evidence="4 7" id="KW-1133">Transmembrane helix</keyword>
<dbReference type="Pfam" id="PF03006">
    <property type="entry name" value="HlyIII"/>
    <property type="match status" value="1"/>
</dbReference>
<feature type="transmembrane region" description="Helical" evidence="7">
    <location>
        <begin position="245"/>
        <end position="264"/>
    </location>
</feature>
<feature type="binding site" evidence="6">
    <location>
        <position position="376"/>
    </location>
    <ligand>
        <name>Zn(2+)</name>
        <dbReference type="ChEBI" id="CHEBI:29105"/>
    </ligand>
</feature>
<evidence type="ECO:0000256" key="1">
    <source>
        <dbReference type="ARBA" id="ARBA00004141"/>
    </source>
</evidence>
<keyword evidence="6" id="KW-0479">Metal-binding</keyword>
<reference evidence="11" key="1">
    <citation type="submission" date="2017-02" db="UniProtKB">
        <authorList>
            <consortium name="WormBaseParasite"/>
        </authorList>
    </citation>
    <scope>IDENTIFICATION</scope>
</reference>
<feature type="transmembrane region" description="Helical" evidence="7">
    <location>
        <begin position="373"/>
        <end position="390"/>
    </location>
</feature>
<sequence length="427" mass="48632">MSRNEYIYDETLDEARQILSETRPNDVSTENFREESTTVQVKFVELVRAAWVLKTGSAGEPIEILVKRSTVVSQPNSDDESDYASSDDTAAIPRHTNVRYRHKRGDTWRYDDGISGDDDGRLETWEVKWCVQKYEYLPEWLQDNEFLRHGHRPPLPNFAECFRSIWSLHTETGNIWTHLIGCIAFALLGLWFMIQPDSHIRFQDKVVFSCFFFGAIVCLGMSFTFHTVSCHSLAVVRIFCKLDYLGISLLIVGSFIPWVYYGFYCRREPKITYITMVSVLGVGAAIVSLWDKFSESSYRHVRAAVFVAIGCSGVVPSVHFMITDGLAPLFSEAAFHWILLMGALYICGAVLYATRTPERFFPGKCDIWFQSHQLFHVCVVLAALVHYYGISTMAMIRLKSSCPAESNAIRAFQNIIEGVKKAVHDSL</sequence>
<feature type="transmembrane region" description="Helical" evidence="7">
    <location>
        <begin position="206"/>
        <end position="225"/>
    </location>
</feature>
<dbReference type="AlphaFoldDB" id="A0A0N4UQR7"/>
<dbReference type="STRING" id="318479.A0A0N4UQR7"/>